<evidence type="ECO:0000259" key="5">
    <source>
        <dbReference type="Pfam" id="PF09864"/>
    </source>
</evidence>
<dbReference type="InterPro" id="IPR036328">
    <property type="entry name" value="MliC_sf"/>
</dbReference>
<dbReference type="EMBL" id="JAKJPO010000004">
    <property type="protein sequence ID" value="MCF7221912.1"/>
    <property type="molecule type" value="Genomic_DNA"/>
</dbReference>
<reference evidence="6" key="2">
    <citation type="submission" date="2022-01" db="EMBL/GenBank/DDBJ databases">
        <authorList>
            <person name="Zhou L.Y."/>
        </authorList>
    </citation>
    <scope>NUCLEOTIDE SEQUENCE</scope>
    <source>
        <strain evidence="6">TLK-CK17</strain>
    </source>
</reference>
<dbReference type="Gene3D" id="2.40.128.200">
    <property type="match status" value="1"/>
</dbReference>
<evidence type="ECO:0000256" key="3">
    <source>
        <dbReference type="ARBA" id="ARBA00023139"/>
    </source>
</evidence>
<evidence type="ECO:0000256" key="2">
    <source>
        <dbReference type="ARBA" id="ARBA00023136"/>
    </source>
</evidence>
<keyword evidence="2" id="KW-0472">Membrane</keyword>
<gene>
    <name evidence="6" type="ORF">L3V18_08965</name>
</gene>
<keyword evidence="7" id="KW-1185">Reference proteome</keyword>
<dbReference type="Proteomes" id="UP001430796">
    <property type="component" value="Unassembled WGS sequence"/>
</dbReference>
<reference evidence="6" key="1">
    <citation type="submission" date="2022-01" db="EMBL/GenBank/DDBJ databases">
        <title>Lysobacter chinensis sp. nov., a bacterium isolated from cow dung compost.</title>
        <authorList>
            <person name="Liu Y."/>
        </authorList>
    </citation>
    <scope>NUCLEOTIDE SEQUENCE</scope>
    <source>
        <strain evidence="6">TLK-CK17</strain>
    </source>
</reference>
<evidence type="ECO:0000313" key="7">
    <source>
        <dbReference type="Proteomes" id="UP001430796"/>
    </source>
</evidence>
<dbReference type="InterPro" id="IPR018660">
    <property type="entry name" value="MliC"/>
</dbReference>
<keyword evidence="3" id="KW-0564">Palmitate</keyword>
<dbReference type="SUPFAM" id="SSF141488">
    <property type="entry name" value="YdhA-like"/>
    <property type="match status" value="1"/>
</dbReference>
<dbReference type="RefSeq" id="WP_237054343.1">
    <property type="nucleotide sequence ID" value="NZ_JAKJPO010000004.1"/>
</dbReference>
<evidence type="ECO:0000256" key="1">
    <source>
        <dbReference type="ARBA" id="ARBA00022729"/>
    </source>
</evidence>
<proteinExistence type="predicted"/>
<comment type="caution">
    <text evidence="6">The sequence shown here is derived from an EMBL/GenBank/DDBJ whole genome shotgun (WGS) entry which is preliminary data.</text>
</comment>
<protein>
    <submittedName>
        <fullName evidence="6">MliC family protein</fullName>
    </submittedName>
</protein>
<sequence length="239" mass="25347">MPSPHPSPPMRIAGPALVLAAAVAACQPRTSADAAAHAATIASADRPVAAAASAERLVPARRATGPSFDCAQIVGEDERLICADPELGALDRRLDATYREALDAAGEHRDVLKATQIGWLKGRGDCWKADDKTRCVREAYLTRLVELQIGDGRGVPPTPVEYDCNHDRPVTATFYNGIEPRAAVITWGNDQAIAFAQPAVGGVRYTRTGLEFRAHRGEVTVSFDGVTLACRPAEPAGPS</sequence>
<keyword evidence="4" id="KW-0449">Lipoprotein</keyword>
<evidence type="ECO:0000256" key="4">
    <source>
        <dbReference type="ARBA" id="ARBA00023288"/>
    </source>
</evidence>
<keyword evidence="1" id="KW-0732">Signal</keyword>
<dbReference type="Pfam" id="PF09864">
    <property type="entry name" value="MliC"/>
    <property type="match status" value="1"/>
</dbReference>
<dbReference type="PANTHER" id="PTHR37549:SF1">
    <property type="entry name" value="LIPOPROTEIN LPRI"/>
    <property type="match status" value="1"/>
</dbReference>
<dbReference type="PANTHER" id="PTHR37549">
    <property type="entry name" value="LIPOPROTEIN LPRI"/>
    <property type="match status" value="1"/>
</dbReference>
<feature type="domain" description="C-type lysozyme inhibitor" evidence="5">
    <location>
        <begin position="162"/>
        <end position="225"/>
    </location>
</feature>
<name>A0ABS9HUS2_9GAMM</name>
<accession>A0ABS9HUS2</accession>
<dbReference type="InterPro" id="IPR052755">
    <property type="entry name" value="Lysozyme_Inhibitor_LprI"/>
</dbReference>
<organism evidence="6 7">
    <name type="scientific">Marilutibacter chinensis</name>
    <dbReference type="NCBI Taxonomy" id="2912247"/>
    <lineage>
        <taxon>Bacteria</taxon>
        <taxon>Pseudomonadati</taxon>
        <taxon>Pseudomonadota</taxon>
        <taxon>Gammaproteobacteria</taxon>
        <taxon>Lysobacterales</taxon>
        <taxon>Lysobacteraceae</taxon>
        <taxon>Marilutibacter</taxon>
    </lineage>
</organism>
<evidence type="ECO:0000313" key="6">
    <source>
        <dbReference type="EMBL" id="MCF7221912.1"/>
    </source>
</evidence>